<dbReference type="PIRSF" id="PIRSF002741">
    <property type="entry name" value="MppA"/>
    <property type="match status" value="1"/>
</dbReference>
<keyword evidence="5" id="KW-0571">Peptide transport</keyword>
<gene>
    <name evidence="8" type="ORF">C8P63_10632</name>
</gene>
<evidence type="ECO:0000256" key="2">
    <source>
        <dbReference type="ARBA" id="ARBA00005695"/>
    </source>
</evidence>
<proteinExistence type="inferred from homology"/>
<evidence type="ECO:0000313" key="8">
    <source>
        <dbReference type="EMBL" id="PTX61780.1"/>
    </source>
</evidence>
<accession>A0A2T6C0D9</accession>
<dbReference type="AlphaFoldDB" id="A0A2T6C0D9"/>
<dbReference type="GO" id="GO:0015833">
    <property type="term" value="P:peptide transport"/>
    <property type="evidence" value="ECO:0007669"/>
    <property type="project" value="UniProtKB-KW"/>
</dbReference>
<dbReference type="FunFam" id="3.10.105.10:FF:000001">
    <property type="entry name" value="Oligopeptide ABC transporter, oligopeptide-binding protein"/>
    <property type="match status" value="1"/>
</dbReference>
<dbReference type="OrthoDB" id="9801912at2"/>
<dbReference type="Gene3D" id="3.10.105.10">
    <property type="entry name" value="Dipeptide-binding Protein, Domain 3"/>
    <property type="match status" value="1"/>
</dbReference>
<evidence type="ECO:0000259" key="7">
    <source>
        <dbReference type="Pfam" id="PF00496"/>
    </source>
</evidence>
<dbReference type="Gene3D" id="3.40.190.10">
    <property type="entry name" value="Periplasmic binding protein-like II"/>
    <property type="match status" value="1"/>
</dbReference>
<keyword evidence="3" id="KW-0813">Transport</keyword>
<comment type="caution">
    <text evidence="8">The sequence shown here is derived from an EMBL/GenBank/DDBJ whole genome shotgun (WGS) entry which is preliminary data.</text>
</comment>
<evidence type="ECO:0000256" key="3">
    <source>
        <dbReference type="ARBA" id="ARBA00022448"/>
    </source>
</evidence>
<dbReference type="InterPro" id="IPR023765">
    <property type="entry name" value="SBP_5_CS"/>
</dbReference>
<dbReference type="InterPro" id="IPR000914">
    <property type="entry name" value="SBP_5_dom"/>
</dbReference>
<name>A0A2T6C0D9_9BACL</name>
<dbReference type="GO" id="GO:0030288">
    <property type="term" value="C:outer membrane-bounded periplasmic space"/>
    <property type="evidence" value="ECO:0007669"/>
    <property type="project" value="UniProtKB-ARBA"/>
</dbReference>
<keyword evidence="4" id="KW-0732">Signal</keyword>
<comment type="subcellular location">
    <subcellularLocation>
        <location evidence="1">Cell membrane</location>
        <topology evidence="1">Lipid-anchor</topology>
    </subcellularLocation>
</comment>
<evidence type="ECO:0000256" key="1">
    <source>
        <dbReference type="ARBA" id="ARBA00004193"/>
    </source>
</evidence>
<dbReference type="RefSeq" id="WP_108022408.1">
    <property type="nucleotide sequence ID" value="NZ_QBKR01000006.1"/>
</dbReference>
<keyword evidence="5" id="KW-0653">Protein transport</keyword>
<evidence type="ECO:0000313" key="9">
    <source>
        <dbReference type="Proteomes" id="UP000244240"/>
    </source>
</evidence>
<dbReference type="PANTHER" id="PTHR30290:SF79">
    <property type="entry name" value="DIPEPTIDE-BINDING PROTEIN DPPE"/>
    <property type="match status" value="1"/>
</dbReference>
<keyword evidence="9" id="KW-1185">Reference proteome</keyword>
<protein>
    <submittedName>
        <fullName evidence="8">Oligopeptide transport system substrate-binding protein</fullName>
    </submittedName>
</protein>
<dbReference type="FunFam" id="3.90.76.10:FF:000001">
    <property type="entry name" value="Oligopeptide ABC transporter substrate-binding protein"/>
    <property type="match status" value="1"/>
</dbReference>
<dbReference type="PROSITE" id="PS51257">
    <property type="entry name" value="PROKAR_LIPOPROTEIN"/>
    <property type="match status" value="1"/>
</dbReference>
<dbReference type="Gene3D" id="3.90.76.10">
    <property type="entry name" value="Dipeptide-binding Protein, Domain 1"/>
    <property type="match status" value="1"/>
</dbReference>
<dbReference type="InterPro" id="IPR039424">
    <property type="entry name" value="SBP_5"/>
</dbReference>
<dbReference type="SUPFAM" id="SSF53850">
    <property type="entry name" value="Periplasmic binding protein-like II"/>
    <property type="match status" value="1"/>
</dbReference>
<dbReference type="PROSITE" id="PS01040">
    <property type="entry name" value="SBP_BACTERIAL_5"/>
    <property type="match status" value="1"/>
</dbReference>
<feature type="domain" description="Solute-binding protein family 5" evidence="7">
    <location>
        <begin position="75"/>
        <end position="457"/>
    </location>
</feature>
<organism evidence="8 9">
    <name type="scientific">Melghirimyces profundicolus</name>
    <dbReference type="NCBI Taxonomy" id="1242148"/>
    <lineage>
        <taxon>Bacteria</taxon>
        <taxon>Bacillati</taxon>
        <taxon>Bacillota</taxon>
        <taxon>Bacilli</taxon>
        <taxon>Bacillales</taxon>
        <taxon>Thermoactinomycetaceae</taxon>
        <taxon>Melghirimyces</taxon>
    </lineage>
</organism>
<evidence type="ECO:0000256" key="6">
    <source>
        <dbReference type="SAM" id="MobiDB-lite"/>
    </source>
</evidence>
<reference evidence="8 9" key="1">
    <citation type="submission" date="2018-04" db="EMBL/GenBank/DDBJ databases">
        <title>Genomic Encyclopedia of Archaeal and Bacterial Type Strains, Phase II (KMG-II): from individual species to whole genera.</title>
        <authorList>
            <person name="Goeker M."/>
        </authorList>
    </citation>
    <scope>NUCLEOTIDE SEQUENCE [LARGE SCALE GENOMIC DNA]</scope>
    <source>
        <strain evidence="8 9">DSM 45787</strain>
    </source>
</reference>
<dbReference type="GO" id="GO:1904680">
    <property type="term" value="F:peptide transmembrane transporter activity"/>
    <property type="evidence" value="ECO:0007669"/>
    <property type="project" value="TreeGrafter"/>
</dbReference>
<evidence type="ECO:0000256" key="5">
    <source>
        <dbReference type="ARBA" id="ARBA00022856"/>
    </source>
</evidence>
<comment type="similarity">
    <text evidence="2">Belongs to the bacterial solute-binding protein 5 family.</text>
</comment>
<dbReference type="InterPro" id="IPR030678">
    <property type="entry name" value="Peptide/Ni-bd"/>
</dbReference>
<feature type="region of interest" description="Disordered" evidence="6">
    <location>
        <begin position="330"/>
        <end position="350"/>
    </location>
</feature>
<dbReference type="GO" id="GO:0043190">
    <property type="term" value="C:ATP-binding cassette (ABC) transporter complex"/>
    <property type="evidence" value="ECO:0007669"/>
    <property type="project" value="InterPro"/>
</dbReference>
<dbReference type="Proteomes" id="UP000244240">
    <property type="component" value="Unassembled WGS sequence"/>
</dbReference>
<sequence>MRRNLLMMVATLLILLPILSACGRESSADGQQEITLNAQTEPPSLDPALATDTTSGWVLEHLFEGLYTKDQKGNVVKGMASEVEVSGDKKTYTFTLRKDAKWSDGSPVTAEDFEYAWKRVLSPETGSQFAFYLYYLKGAEAYNKGEGSAGDVGVEAKDDRTLVVTLEKPVAYFKELLTFWVYFPVPVDQVKKHPEKWAGNPDTLLSNGAYRLTEWKHDEELTAVKNPRYHGKNEITMDRIRWKMVDSSETAYQMFQAKELDIVTDLPAELLEKEKGKGNLKTTPYFGTYMFMLNVDKKPFNNKKIRKAFNLAIDRQSIVKNVSRGGEKPAGAFVPHGYETPGGEDFREEKTTSYVKQDVAEARKLLKEGMKEEGWKELPKVTLSYNTDENHKAIAQAVQAMLKKNLNVDVKLSNREWKVYLDTVSQRDYQMARMGWIGIFVDPVVILDYYLGDSPNNQTGWVNQEYDRLMAKAKGEQNEEKRMNLLHRAEDILMEELPFIPVYYYTQNNLIQPELKGGVVRINRYPDVRWTRWAE</sequence>
<dbReference type="Pfam" id="PF00496">
    <property type="entry name" value="SBP_bac_5"/>
    <property type="match status" value="1"/>
</dbReference>
<evidence type="ECO:0000256" key="4">
    <source>
        <dbReference type="ARBA" id="ARBA00022729"/>
    </source>
</evidence>
<dbReference type="PANTHER" id="PTHR30290">
    <property type="entry name" value="PERIPLASMIC BINDING COMPONENT OF ABC TRANSPORTER"/>
    <property type="match status" value="1"/>
</dbReference>
<dbReference type="CDD" id="cd08504">
    <property type="entry name" value="PBP2_OppA"/>
    <property type="match status" value="1"/>
</dbReference>
<dbReference type="EMBL" id="QBKR01000006">
    <property type="protein sequence ID" value="PTX61780.1"/>
    <property type="molecule type" value="Genomic_DNA"/>
</dbReference>